<comment type="caution">
    <text evidence="1">The sequence shown here is derived from an EMBL/GenBank/DDBJ whole genome shotgun (WGS) entry which is preliminary data.</text>
</comment>
<name>A0A3N6P4C6_9CYAN</name>
<evidence type="ECO:0000313" key="1">
    <source>
        <dbReference type="EMBL" id="RQH43828.1"/>
    </source>
</evidence>
<evidence type="ECO:0000313" key="3">
    <source>
        <dbReference type="Proteomes" id="UP000269154"/>
    </source>
</evidence>
<proteinExistence type="predicted"/>
<dbReference type="EMBL" id="RCBY01000057">
    <property type="protein sequence ID" value="RQH43828.1"/>
    <property type="molecule type" value="Genomic_DNA"/>
</dbReference>
<dbReference type="InterPro" id="IPR011990">
    <property type="entry name" value="TPR-like_helical_dom_sf"/>
</dbReference>
<dbReference type="InterPro" id="IPR019734">
    <property type="entry name" value="TPR_rpt"/>
</dbReference>
<dbReference type="RefSeq" id="WP_124145710.1">
    <property type="nucleotide sequence ID" value="NZ_CAWOKI010000109.1"/>
</dbReference>
<accession>A0A3N6P4C6</accession>
<gene>
    <name evidence="1" type="ORF">D5R40_12355</name>
    <name evidence="2" type="ORF">D5R40_12360</name>
</gene>
<dbReference type="Proteomes" id="UP000269154">
    <property type="component" value="Unassembled WGS sequence"/>
</dbReference>
<dbReference type="AlphaFoldDB" id="A0A3N6P4C6"/>
<dbReference type="EMBL" id="RCBY01000057">
    <property type="protein sequence ID" value="RQH43829.1"/>
    <property type="molecule type" value="Genomic_DNA"/>
</dbReference>
<dbReference type="Pfam" id="PF00515">
    <property type="entry name" value="TPR_1"/>
    <property type="match status" value="1"/>
</dbReference>
<organism evidence="1 3">
    <name type="scientific">Okeania hirsuta</name>
    <dbReference type="NCBI Taxonomy" id="1458930"/>
    <lineage>
        <taxon>Bacteria</taxon>
        <taxon>Bacillati</taxon>
        <taxon>Cyanobacteriota</taxon>
        <taxon>Cyanophyceae</taxon>
        <taxon>Oscillatoriophycideae</taxon>
        <taxon>Oscillatoriales</taxon>
        <taxon>Microcoleaceae</taxon>
        <taxon>Okeania</taxon>
    </lineage>
</organism>
<reference evidence="1 3" key="1">
    <citation type="journal article" date="2018" name="ACS Chem. Biol.">
        <title>Ketoreductase domain dysfunction expands chemodiversity: malyngamide biosynthesis in the cyanobacterium Okeania hirsuta.</title>
        <authorList>
            <person name="Moss N.A."/>
            <person name="Leao T."/>
            <person name="Rankin M."/>
            <person name="McCullough T.M."/>
            <person name="Qu P."/>
            <person name="Korobeynikov A."/>
            <person name="Smith J.L."/>
            <person name="Gerwick L."/>
            <person name="Gerwick W.H."/>
        </authorList>
    </citation>
    <scope>NUCLEOTIDE SEQUENCE [LARGE SCALE GENOMIC DNA]</scope>
    <source>
        <strain evidence="1 3">PAB10Feb10-1</strain>
    </source>
</reference>
<dbReference type="PROSITE" id="PS50293">
    <property type="entry name" value="TPR_REGION"/>
    <property type="match status" value="1"/>
</dbReference>
<dbReference type="SUPFAM" id="SSF48452">
    <property type="entry name" value="TPR-like"/>
    <property type="match status" value="1"/>
</dbReference>
<sequence length="33" mass="3923">MKPEYQESWVNKGVCLLILGRYEEAIYAYDKVL</sequence>
<protein>
    <submittedName>
        <fullName evidence="1">Tetratricopeptide repeat protein</fullName>
    </submittedName>
</protein>
<dbReference type="Gene3D" id="1.25.40.10">
    <property type="entry name" value="Tetratricopeptide repeat domain"/>
    <property type="match status" value="1"/>
</dbReference>
<dbReference type="OrthoDB" id="443517at2"/>
<keyword evidence="3" id="KW-1185">Reference proteome</keyword>
<evidence type="ECO:0000313" key="2">
    <source>
        <dbReference type="EMBL" id="RQH43829.1"/>
    </source>
</evidence>